<reference evidence="2 3" key="1">
    <citation type="journal article" date="2015" name="Nature">
        <title>rRNA introns, odd ribosomes, and small enigmatic genomes across a large radiation of phyla.</title>
        <authorList>
            <person name="Brown C.T."/>
            <person name="Hug L.A."/>
            <person name="Thomas B.C."/>
            <person name="Sharon I."/>
            <person name="Castelle C.J."/>
            <person name="Singh A."/>
            <person name="Wilkins M.J."/>
            <person name="Williams K.H."/>
            <person name="Banfield J.F."/>
        </authorList>
    </citation>
    <scope>NUCLEOTIDE SEQUENCE [LARGE SCALE GENOMIC DNA]</scope>
</reference>
<name>A0A0G0BTZ7_9BACT</name>
<comment type="caution">
    <text evidence="2">The sequence shown here is derived from an EMBL/GenBank/DDBJ whole genome shotgun (WGS) entry which is preliminary data.</text>
</comment>
<evidence type="ECO:0000313" key="2">
    <source>
        <dbReference type="EMBL" id="KKP72939.1"/>
    </source>
</evidence>
<dbReference type="Proteomes" id="UP000034923">
    <property type="component" value="Unassembled WGS sequence"/>
</dbReference>
<keyword evidence="1" id="KW-1133">Transmembrane helix</keyword>
<accession>A0A0G0BTZ7</accession>
<keyword evidence="1" id="KW-0812">Transmembrane</keyword>
<evidence type="ECO:0000313" key="3">
    <source>
        <dbReference type="Proteomes" id="UP000034923"/>
    </source>
</evidence>
<dbReference type="EMBL" id="LBQE01000002">
    <property type="protein sequence ID" value="KKP72939.1"/>
    <property type="molecule type" value="Genomic_DNA"/>
</dbReference>
<organism evidence="2 3">
    <name type="scientific">Candidatus Nomurabacteria bacterium GW2011_GWB1_35_20</name>
    <dbReference type="NCBI Taxonomy" id="1618740"/>
    <lineage>
        <taxon>Bacteria</taxon>
        <taxon>Candidatus Nomuraibacteriota</taxon>
    </lineage>
</organism>
<sequence>MKYLFTSILIISFVGIAILGFSIFNHGMSNADYSCVTSPIDGTVCPTNIVAMTLDHISTLQALTISVTPLVSSLLLLLASLLLILFLVFIFYKYLLYPKLELLFQRFKSLVFNFLYSQRKIISWLSLLENSPSVS</sequence>
<gene>
    <name evidence="2" type="ORF">UR70_C0002G0008</name>
</gene>
<proteinExistence type="predicted"/>
<protein>
    <submittedName>
        <fullName evidence="2">Uncharacterized protein</fullName>
    </submittedName>
</protein>
<feature type="transmembrane region" description="Helical" evidence="1">
    <location>
        <begin position="7"/>
        <end position="24"/>
    </location>
</feature>
<dbReference type="AlphaFoldDB" id="A0A0G0BTZ7"/>
<evidence type="ECO:0000256" key="1">
    <source>
        <dbReference type="SAM" id="Phobius"/>
    </source>
</evidence>
<feature type="transmembrane region" description="Helical" evidence="1">
    <location>
        <begin position="74"/>
        <end position="96"/>
    </location>
</feature>
<keyword evidence="1" id="KW-0472">Membrane</keyword>